<dbReference type="InterPro" id="IPR015946">
    <property type="entry name" value="KH_dom-like_a/b"/>
</dbReference>
<dbReference type="InterPro" id="IPR052924">
    <property type="entry name" value="OsmC/Ohr_hydroprdx_reductase"/>
</dbReference>
<organism evidence="1 2">
    <name type="scientific">Igneacidithiobacillus copahuensis</name>
    <dbReference type="NCBI Taxonomy" id="2724909"/>
    <lineage>
        <taxon>Bacteria</taxon>
        <taxon>Pseudomonadati</taxon>
        <taxon>Pseudomonadota</taxon>
        <taxon>Acidithiobacillia</taxon>
        <taxon>Acidithiobacillales</taxon>
        <taxon>Acidithiobacillaceae</taxon>
        <taxon>Igneacidithiobacillus</taxon>
    </lineage>
</organism>
<dbReference type="InterPro" id="IPR036102">
    <property type="entry name" value="OsmC/Ohrsf"/>
</dbReference>
<name>A0AAE2YQI4_9PROT</name>
<dbReference type="InterPro" id="IPR003718">
    <property type="entry name" value="OsmC/Ohr_fam"/>
</dbReference>
<protein>
    <submittedName>
        <fullName evidence="1">OsmC family protein</fullName>
    </submittedName>
</protein>
<evidence type="ECO:0000313" key="1">
    <source>
        <dbReference type="EMBL" id="MBU2788365.1"/>
    </source>
</evidence>
<sequence>MNSSHPNGVNVDQLHATIHAVKDDPALAQFEFRAHTEWRSGAHVQTYVQGFRGVKQEDQSRTQPFVLEGDEPPVLLGSNQGPNAVELVLAGLTACLSVGIAYNAAARGITIEAMTLDVTGDIDLHGFLGLSDTVRAGCHDIAIACHIKSPASDKDIADLLDHVQATSPVTDIVRNPTPVHLKFVRDA</sequence>
<dbReference type="Gene3D" id="3.30.300.20">
    <property type="match status" value="1"/>
</dbReference>
<dbReference type="Proteomes" id="UP001197378">
    <property type="component" value="Unassembled WGS sequence"/>
</dbReference>
<dbReference type="EMBL" id="JAAXYO010000146">
    <property type="protein sequence ID" value="MBU2788365.1"/>
    <property type="molecule type" value="Genomic_DNA"/>
</dbReference>
<dbReference type="AlphaFoldDB" id="A0AAE2YQI4"/>
<proteinExistence type="predicted"/>
<dbReference type="RefSeq" id="WP_319023704.1">
    <property type="nucleotide sequence ID" value="NZ_JAAXYO010000146.1"/>
</dbReference>
<dbReference type="SUPFAM" id="SSF82784">
    <property type="entry name" value="OsmC-like"/>
    <property type="match status" value="1"/>
</dbReference>
<evidence type="ECO:0000313" key="2">
    <source>
        <dbReference type="Proteomes" id="UP001197378"/>
    </source>
</evidence>
<accession>A0AAE2YQI4</accession>
<dbReference type="PANTHER" id="PTHR35368">
    <property type="entry name" value="HYDROPEROXIDE REDUCTASE"/>
    <property type="match status" value="1"/>
</dbReference>
<dbReference type="Pfam" id="PF02566">
    <property type="entry name" value="OsmC"/>
    <property type="match status" value="1"/>
</dbReference>
<dbReference type="PANTHER" id="PTHR35368:SF1">
    <property type="entry name" value="HYDROPEROXIDE REDUCTASE"/>
    <property type="match status" value="1"/>
</dbReference>
<gene>
    <name evidence="1" type="ORF">HFQ13_09150</name>
</gene>
<keyword evidence="2" id="KW-1185">Reference proteome</keyword>
<comment type="caution">
    <text evidence="1">The sequence shown here is derived from an EMBL/GenBank/DDBJ whole genome shotgun (WGS) entry which is preliminary data.</text>
</comment>
<reference evidence="1" key="1">
    <citation type="journal article" date="2021" name="ISME J.">
        <title>Genomic evolution of the class Acidithiobacillia: deep-branching Proteobacteria living in extreme acidic conditions.</title>
        <authorList>
            <person name="Moya-Beltran A."/>
            <person name="Beard S."/>
            <person name="Rojas-Villalobos C."/>
            <person name="Issotta F."/>
            <person name="Gallardo Y."/>
            <person name="Ulloa R."/>
            <person name="Giaveno A."/>
            <person name="Degli Esposti M."/>
            <person name="Johnson D.B."/>
            <person name="Quatrini R."/>
        </authorList>
    </citation>
    <scope>NUCLEOTIDE SEQUENCE</scope>
    <source>
        <strain evidence="1">VAN18-1</strain>
    </source>
</reference>